<dbReference type="EMBL" id="JACBZR010000001">
    <property type="protein sequence ID" value="NYI78218.1"/>
    <property type="molecule type" value="Genomic_DNA"/>
</dbReference>
<dbReference type="PROSITE" id="PS50977">
    <property type="entry name" value="HTH_TETR_2"/>
    <property type="match status" value="1"/>
</dbReference>
<dbReference type="PANTHER" id="PTHR30055">
    <property type="entry name" value="HTH-TYPE TRANSCRIPTIONAL REGULATOR RUTR"/>
    <property type="match status" value="1"/>
</dbReference>
<evidence type="ECO:0000259" key="6">
    <source>
        <dbReference type="PROSITE" id="PS50977"/>
    </source>
</evidence>
<dbReference type="Gene3D" id="1.10.10.60">
    <property type="entry name" value="Homeodomain-like"/>
    <property type="match status" value="1"/>
</dbReference>
<dbReference type="Pfam" id="PF00440">
    <property type="entry name" value="TetR_N"/>
    <property type="match status" value="1"/>
</dbReference>
<dbReference type="InterPro" id="IPR001647">
    <property type="entry name" value="HTH_TetR"/>
</dbReference>
<dbReference type="Proteomes" id="UP000564496">
    <property type="component" value="Unassembled WGS sequence"/>
</dbReference>
<evidence type="ECO:0000256" key="4">
    <source>
        <dbReference type="PROSITE-ProRule" id="PRU00335"/>
    </source>
</evidence>
<evidence type="ECO:0000256" key="2">
    <source>
        <dbReference type="ARBA" id="ARBA00023125"/>
    </source>
</evidence>
<dbReference type="InterPro" id="IPR009057">
    <property type="entry name" value="Homeodomain-like_sf"/>
</dbReference>
<dbReference type="RefSeq" id="WP_008357826.1">
    <property type="nucleotide sequence ID" value="NZ_JACBZR010000001.1"/>
</dbReference>
<organism evidence="7 8">
    <name type="scientific">Nocardioides panzhihuensis</name>
    <dbReference type="NCBI Taxonomy" id="860243"/>
    <lineage>
        <taxon>Bacteria</taxon>
        <taxon>Bacillati</taxon>
        <taxon>Actinomycetota</taxon>
        <taxon>Actinomycetes</taxon>
        <taxon>Propionibacteriales</taxon>
        <taxon>Nocardioidaceae</taxon>
        <taxon>Nocardioides</taxon>
    </lineage>
</organism>
<proteinExistence type="predicted"/>
<evidence type="ECO:0000256" key="1">
    <source>
        <dbReference type="ARBA" id="ARBA00023015"/>
    </source>
</evidence>
<sequence length="228" mass="24583">MAGVAASEWRGADPLDPRRTLHGVPSPETAPGPRRGPRTRDPARKQRILAAAADLMATNGYHAVSMEDIGSAVGITASAIYRHYGSKNAVLVAMFESVIDGLLAQGQQLAADHGADPLHALTQLIEGQIDFVVGQREVAQVYFREIANLPDDDRRGLRRKQRLYLEEWVHLLLELRPDLDDTSARAIVHCAIGAIQSTLQHSAGLPEPRLRALLGASALAVLTSAPSN</sequence>
<feature type="DNA-binding region" description="H-T-H motif" evidence="4">
    <location>
        <begin position="65"/>
        <end position="84"/>
    </location>
</feature>
<dbReference type="PANTHER" id="PTHR30055:SF234">
    <property type="entry name" value="HTH-TYPE TRANSCRIPTIONAL REGULATOR BETI"/>
    <property type="match status" value="1"/>
</dbReference>
<name>A0A7Z0DMJ2_9ACTN</name>
<dbReference type="GO" id="GO:0003700">
    <property type="term" value="F:DNA-binding transcription factor activity"/>
    <property type="evidence" value="ECO:0007669"/>
    <property type="project" value="TreeGrafter"/>
</dbReference>
<dbReference type="SUPFAM" id="SSF46689">
    <property type="entry name" value="Homeodomain-like"/>
    <property type="match status" value="1"/>
</dbReference>
<dbReference type="InterPro" id="IPR050109">
    <property type="entry name" value="HTH-type_TetR-like_transc_reg"/>
</dbReference>
<comment type="caution">
    <text evidence="7">The sequence shown here is derived from an EMBL/GenBank/DDBJ whole genome shotgun (WGS) entry which is preliminary data.</text>
</comment>
<evidence type="ECO:0000256" key="3">
    <source>
        <dbReference type="ARBA" id="ARBA00023163"/>
    </source>
</evidence>
<dbReference type="SUPFAM" id="SSF48498">
    <property type="entry name" value="Tetracyclin repressor-like, C-terminal domain"/>
    <property type="match status" value="1"/>
</dbReference>
<dbReference type="PRINTS" id="PR00455">
    <property type="entry name" value="HTHTETR"/>
</dbReference>
<reference evidence="7 8" key="1">
    <citation type="submission" date="2020-07" db="EMBL/GenBank/DDBJ databases">
        <title>Sequencing the genomes of 1000 actinobacteria strains.</title>
        <authorList>
            <person name="Klenk H.-P."/>
        </authorList>
    </citation>
    <scope>NUCLEOTIDE SEQUENCE [LARGE SCALE GENOMIC DNA]</scope>
    <source>
        <strain evidence="7 8">DSM 26487</strain>
    </source>
</reference>
<keyword evidence="2 4" id="KW-0238">DNA-binding</keyword>
<dbReference type="Gene3D" id="1.10.357.10">
    <property type="entry name" value="Tetracycline Repressor, domain 2"/>
    <property type="match status" value="1"/>
</dbReference>
<evidence type="ECO:0000256" key="5">
    <source>
        <dbReference type="SAM" id="MobiDB-lite"/>
    </source>
</evidence>
<gene>
    <name evidence="7" type="ORF">BJ988_002866</name>
</gene>
<keyword evidence="8" id="KW-1185">Reference proteome</keyword>
<accession>A0A7Z0DMJ2</accession>
<dbReference type="AlphaFoldDB" id="A0A7Z0DMJ2"/>
<feature type="region of interest" description="Disordered" evidence="5">
    <location>
        <begin position="1"/>
        <end position="42"/>
    </location>
</feature>
<feature type="domain" description="HTH tetR-type" evidence="6">
    <location>
        <begin position="42"/>
        <end position="102"/>
    </location>
</feature>
<evidence type="ECO:0000313" key="8">
    <source>
        <dbReference type="Proteomes" id="UP000564496"/>
    </source>
</evidence>
<protein>
    <submittedName>
        <fullName evidence="7">AcrR family transcriptional regulator</fullName>
    </submittedName>
</protein>
<keyword evidence="1" id="KW-0805">Transcription regulation</keyword>
<dbReference type="GO" id="GO:0000976">
    <property type="term" value="F:transcription cis-regulatory region binding"/>
    <property type="evidence" value="ECO:0007669"/>
    <property type="project" value="TreeGrafter"/>
</dbReference>
<keyword evidence="3" id="KW-0804">Transcription</keyword>
<evidence type="ECO:0000313" key="7">
    <source>
        <dbReference type="EMBL" id="NYI78218.1"/>
    </source>
</evidence>
<dbReference type="InterPro" id="IPR036271">
    <property type="entry name" value="Tet_transcr_reg_TetR-rel_C_sf"/>
</dbReference>
<feature type="compositionally biased region" description="Basic and acidic residues" evidence="5">
    <location>
        <begin position="10"/>
        <end position="19"/>
    </location>
</feature>